<keyword evidence="2" id="KW-0808">Transferase</keyword>
<evidence type="ECO:0000259" key="1">
    <source>
        <dbReference type="Pfam" id="PF06974"/>
    </source>
</evidence>
<dbReference type="AlphaFoldDB" id="A0A2U1M9T0"/>
<comment type="caution">
    <text evidence="2">The sequence shown here is derived from an EMBL/GenBank/DDBJ whole genome shotgun (WGS) entry which is preliminary data.</text>
</comment>
<organism evidence="2 3">
    <name type="scientific">Artemisia annua</name>
    <name type="common">Sweet wormwood</name>
    <dbReference type="NCBI Taxonomy" id="35608"/>
    <lineage>
        <taxon>Eukaryota</taxon>
        <taxon>Viridiplantae</taxon>
        <taxon>Streptophyta</taxon>
        <taxon>Embryophyta</taxon>
        <taxon>Tracheophyta</taxon>
        <taxon>Spermatophyta</taxon>
        <taxon>Magnoliopsida</taxon>
        <taxon>eudicotyledons</taxon>
        <taxon>Gunneridae</taxon>
        <taxon>Pentapetalae</taxon>
        <taxon>asterids</taxon>
        <taxon>campanulids</taxon>
        <taxon>Asterales</taxon>
        <taxon>Asteraceae</taxon>
        <taxon>Asteroideae</taxon>
        <taxon>Anthemideae</taxon>
        <taxon>Artemisiinae</taxon>
        <taxon>Artemisia</taxon>
    </lineage>
</organism>
<reference evidence="2 3" key="1">
    <citation type="journal article" date="2018" name="Mol. Plant">
        <title>The genome of Artemisia annua provides insight into the evolution of Asteraceae family and artemisinin biosynthesis.</title>
        <authorList>
            <person name="Shen Q."/>
            <person name="Zhang L."/>
            <person name="Liao Z."/>
            <person name="Wang S."/>
            <person name="Yan T."/>
            <person name="Shi P."/>
            <person name="Liu M."/>
            <person name="Fu X."/>
            <person name="Pan Q."/>
            <person name="Wang Y."/>
            <person name="Lv Z."/>
            <person name="Lu X."/>
            <person name="Zhang F."/>
            <person name="Jiang W."/>
            <person name="Ma Y."/>
            <person name="Chen M."/>
            <person name="Hao X."/>
            <person name="Li L."/>
            <person name="Tang Y."/>
            <person name="Lv G."/>
            <person name="Zhou Y."/>
            <person name="Sun X."/>
            <person name="Brodelius P.E."/>
            <person name="Rose J.K.C."/>
            <person name="Tang K."/>
        </authorList>
    </citation>
    <scope>NUCLEOTIDE SEQUENCE [LARGE SCALE GENOMIC DNA]</scope>
    <source>
        <strain evidence="3">cv. Huhao1</strain>
        <tissue evidence="2">Leaf</tissue>
    </source>
</reference>
<feature type="domain" description="O-acyltransferase WSD1 C-terminal" evidence="1">
    <location>
        <begin position="174"/>
        <end position="319"/>
    </location>
</feature>
<evidence type="ECO:0000313" key="3">
    <source>
        <dbReference type="Proteomes" id="UP000245207"/>
    </source>
</evidence>
<keyword evidence="3" id="KW-1185">Reference proteome</keyword>
<gene>
    <name evidence="2" type="ORF">CTI12_AA406550</name>
</gene>
<dbReference type="InterPro" id="IPR045034">
    <property type="entry name" value="O-acyltransferase_WSD1-like"/>
</dbReference>
<dbReference type="STRING" id="35608.A0A2U1M9T0"/>
<dbReference type="EMBL" id="PKPP01006012">
    <property type="protein sequence ID" value="PWA58020.1"/>
    <property type="molecule type" value="Genomic_DNA"/>
</dbReference>
<sequence length="323" mass="36153">MRFHHALGDGVSLLSLMLTMGRNVSDNKVPNIQPLVSSTSNRSTNENGLWKVMKMIFFTSVYMFEFLMRSLWVRDKETVVRGGAGVELWPRKIATAKFSLDDLKTVKSAVANATINDALFGVISSGLSRYLENHSTKPLKEGLRITGAAMVNLRPSLGLQEIEELMKKNSKSKWGNKFGMMLLPVYYHKKGSDPLQYLKRAKTMIDKKKLSCEAFLVYKLAYFVTKTLGGKFASLLNYRIVCNTSFTFSNVVGPKEEFMIAGVPVTYIRTTSSSLPHGITMHMVSYAGRADMQILVAKDLIPHPEELAKCFEDALLEMKEAAL</sequence>
<evidence type="ECO:0000313" key="2">
    <source>
        <dbReference type="EMBL" id="PWA58020.1"/>
    </source>
</evidence>
<dbReference type="GO" id="GO:0008374">
    <property type="term" value="F:O-acyltransferase activity"/>
    <property type="evidence" value="ECO:0007669"/>
    <property type="project" value="InterPro"/>
</dbReference>
<dbReference type="PANTHER" id="PTHR31650:SF41">
    <property type="entry name" value="O-ACYLTRANSFERASE WSD1-LIKE ISOFORM X1"/>
    <property type="match status" value="1"/>
</dbReference>
<dbReference type="PANTHER" id="PTHR31650">
    <property type="entry name" value="O-ACYLTRANSFERASE (WSD1-LIKE) FAMILY PROTEIN"/>
    <property type="match status" value="1"/>
</dbReference>
<dbReference type="GO" id="GO:0019432">
    <property type="term" value="P:triglyceride biosynthetic process"/>
    <property type="evidence" value="ECO:0007669"/>
    <property type="project" value="TreeGrafter"/>
</dbReference>
<proteinExistence type="predicted"/>
<name>A0A2U1M9T0_ARTAN</name>
<dbReference type="InterPro" id="IPR009721">
    <property type="entry name" value="O-acyltransferase_WSD1_C"/>
</dbReference>
<accession>A0A2U1M9T0</accession>
<dbReference type="Pfam" id="PF06974">
    <property type="entry name" value="WS_DGAT_C"/>
    <property type="match status" value="1"/>
</dbReference>
<dbReference type="GO" id="GO:0005886">
    <property type="term" value="C:plasma membrane"/>
    <property type="evidence" value="ECO:0007669"/>
    <property type="project" value="TreeGrafter"/>
</dbReference>
<dbReference type="OrthoDB" id="619536at2759"/>
<dbReference type="Proteomes" id="UP000245207">
    <property type="component" value="Unassembled WGS sequence"/>
</dbReference>
<protein>
    <submittedName>
        <fullName evidence="2">O-acyltransferase, WSD1, C-terminal</fullName>
    </submittedName>
</protein>
<keyword evidence="2" id="KW-0012">Acyltransferase</keyword>